<accession>A0A9W4H0U6</accession>
<evidence type="ECO:0000313" key="3">
    <source>
        <dbReference type="Proteomes" id="UP001153328"/>
    </source>
</evidence>
<feature type="region of interest" description="Disordered" evidence="1">
    <location>
        <begin position="102"/>
        <end position="171"/>
    </location>
</feature>
<evidence type="ECO:0000313" key="2">
    <source>
        <dbReference type="EMBL" id="CAG7639301.1"/>
    </source>
</evidence>
<gene>
    <name evidence="2" type="ORF">SBRY_30314</name>
</gene>
<protein>
    <submittedName>
        <fullName evidence="2">Uncharacterized protein</fullName>
    </submittedName>
</protein>
<name>A0A9W4H0U6_9ACTN</name>
<evidence type="ECO:0000256" key="1">
    <source>
        <dbReference type="SAM" id="MobiDB-lite"/>
    </source>
</evidence>
<organism evidence="2 3">
    <name type="scientific">Actinacidiphila bryophytorum</name>
    <dbReference type="NCBI Taxonomy" id="1436133"/>
    <lineage>
        <taxon>Bacteria</taxon>
        <taxon>Bacillati</taxon>
        <taxon>Actinomycetota</taxon>
        <taxon>Actinomycetes</taxon>
        <taxon>Kitasatosporales</taxon>
        <taxon>Streptomycetaceae</taxon>
        <taxon>Actinacidiphila</taxon>
    </lineage>
</organism>
<keyword evidence="3" id="KW-1185">Reference proteome</keyword>
<dbReference type="AlphaFoldDB" id="A0A9W4H0U6"/>
<comment type="caution">
    <text evidence="2">The sequence shown here is derived from an EMBL/GenBank/DDBJ whole genome shotgun (WGS) entry which is preliminary data.</text>
</comment>
<dbReference type="Proteomes" id="UP001153328">
    <property type="component" value="Unassembled WGS sequence"/>
</dbReference>
<feature type="compositionally biased region" description="Basic residues" evidence="1">
    <location>
        <begin position="161"/>
        <end position="171"/>
    </location>
</feature>
<sequence>MDRRVLARCPGARRHDRRVRQAHPGVLRPADGDRQLAEEPDVQHARAGHALPAQGAAGVDQRAGRPELGDRAHRRLVVAAVRLGGEGLVRYAVRDGPLAALPGRRHHRLRGRHRRHRGGQGSAGQRHRGHRALPQAGPQPAAGGDVPGRRAVGRRGADRLHRLRHRSALTR</sequence>
<feature type="compositionally biased region" description="Low complexity" evidence="1">
    <location>
        <begin position="134"/>
        <end position="144"/>
    </location>
</feature>
<feature type="compositionally biased region" description="Basic residues" evidence="1">
    <location>
        <begin position="103"/>
        <end position="118"/>
    </location>
</feature>
<proteinExistence type="predicted"/>
<dbReference type="EMBL" id="CAJVAX010000017">
    <property type="protein sequence ID" value="CAG7639301.1"/>
    <property type="molecule type" value="Genomic_DNA"/>
</dbReference>
<reference evidence="2" key="1">
    <citation type="submission" date="2021-06" db="EMBL/GenBank/DDBJ databases">
        <authorList>
            <person name="Arsene-Ploetze F."/>
        </authorList>
    </citation>
    <scope>NUCLEOTIDE SEQUENCE</scope>
    <source>
        <strain evidence="2">SBRY1</strain>
    </source>
</reference>